<dbReference type="EMBL" id="CM043017">
    <property type="protein sequence ID" value="KAI4465312.1"/>
    <property type="molecule type" value="Genomic_DNA"/>
</dbReference>
<reference evidence="1" key="1">
    <citation type="submission" date="2022-04" db="EMBL/GenBank/DDBJ databases">
        <title>Chromosome-scale genome assembly of Holotrichia oblita Faldermann.</title>
        <authorList>
            <person name="Rongchong L."/>
        </authorList>
    </citation>
    <scope>NUCLEOTIDE SEQUENCE</scope>
    <source>
        <strain evidence="1">81SQS9</strain>
    </source>
</reference>
<comment type="caution">
    <text evidence="1">The sequence shown here is derived from an EMBL/GenBank/DDBJ whole genome shotgun (WGS) entry which is preliminary data.</text>
</comment>
<sequence>MTLDFKEEKVNIYLESNNALERVSELVQTRLVDCGWRDQVRLACRKTITENGNKIPTVDELITKITPKARSMVPDPVKRELLHELEMVLVNVDKASYNKT</sequence>
<evidence type="ECO:0000313" key="2">
    <source>
        <dbReference type="Proteomes" id="UP001056778"/>
    </source>
</evidence>
<proteinExistence type="predicted"/>
<dbReference type="Proteomes" id="UP001056778">
    <property type="component" value="Chromosome 3"/>
</dbReference>
<organism evidence="1 2">
    <name type="scientific">Holotrichia oblita</name>
    <name type="common">Chafer beetle</name>
    <dbReference type="NCBI Taxonomy" id="644536"/>
    <lineage>
        <taxon>Eukaryota</taxon>
        <taxon>Metazoa</taxon>
        <taxon>Ecdysozoa</taxon>
        <taxon>Arthropoda</taxon>
        <taxon>Hexapoda</taxon>
        <taxon>Insecta</taxon>
        <taxon>Pterygota</taxon>
        <taxon>Neoptera</taxon>
        <taxon>Endopterygota</taxon>
        <taxon>Coleoptera</taxon>
        <taxon>Polyphaga</taxon>
        <taxon>Scarabaeiformia</taxon>
        <taxon>Scarabaeidae</taxon>
        <taxon>Melolonthinae</taxon>
        <taxon>Holotrichia</taxon>
    </lineage>
</organism>
<protein>
    <submittedName>
        <fullName evidence="1">Enhancer of yellow 2 transcription factor</fullName>
    </submittedName>
</protein>
<name>A0ACB9TEU6_HOLOL</name>
<accession>A0ACB9TEU6</accession>
<evidence type="ECO:0000313" key="1">
    <source>
        <dbReference type="EMBL" id="KAI4465312.1"/>
    </source>
</evidence>
<gene>
    <name evidence="1" type="ORF">MML48_3g00009848</name>
</gene>
<keyword evidence="2" id="KW-1185">Reference proteome</keyword>